<dbReference type="InterPro" id="IPR003439">
    <property type="entry name" value="ABC_transporter-like_ATP-bd"/>
</dbReference>
<comment type="similarity">
    <text evidence="2">Belongs to the ABC transporter superfamily.</text>
</comment>
<dbReference type="NCBIfam" id="NF008453">
    <property type="entry name" value="PRK11308.1"/>
    <property type="match status" value="2"/>
</dbReference>
<organism evidence="9 10">
    <name type="scientific">Tessaracoccus lacteus</name>
    <dbReference type="NCBI Taxonomy" id="3041766"/>
    <lineage>
        <taxon>Bacteria</taxon>
        <taxon>Bacillati</taxon>
        <taxon>Actinomycetota</taxon>
        <taxon>Actinomycetes</taxon>
        <taxon>Propionibacteriales</taxon>
        <taxon>Propionibacteriaceae</taxon>
        <taxon>Tessaracoccus</taxon>
    </lineage>
</organism>
<dbReference type="GO" id="GO:0005524">
    <property type="term" value="F:ATP binding"/>
    <property type="evidence" value="ECO:0007669"/>
    <property type="project" value="UniProtKB-KW"/>
</dbReference>
<protein>
    <submittedName>
        <fullName evidence="9">ABC transporter ATP-binding protein</fullName>
    </submittedName>
</protein>
<dbReference type="Pfam" id="PF08352">
    <property type="entry name" value="oligo_HPY"/>
    <property type="match status" value="2"/>
</dbReference>
<dbReference type="EMBL" id="CP123967">
    <property type="protein sequence ID" value="WGT48147.1"/>
    <property type="molecule type" value="Genomic_DNA"/>
</dbReference>
<gene>
    <name evidence="9" type="ORF">QH948_05165</name>
</gene>
<evidence type="ECO:0000256" key="1">
    <source>
        <dbReference type="ARBA" id="ARBA00004202"/>
    </source>
</evidence>
<keyword evidence="4" id="KW-1003">Cell membrane</keyword>
<evidence type="ECO:0000313" key="9">
    <source>
        <dbReference type="EMBL" id="WGT48147.1"/>
    </source>
</evidence>
<keyword evidence="10" id="KW-1185">Reference proteome</keyword>
<dbReference type="PANTHER" id="PTHR43297">
    <property type="entry name" value="OLIGOPEPTIDE TRANSPORT ATP-BINDING PROTEIN APPD"/>
    <property type="match status" value="1"/>
</dbReference>
<dbReference type="CDD" id="cd03257">
    <property type="entry name" value="ABC_NikE_OppD_transporters"/>
    <property type="match status" value="2"/>
</dbReference>
<keyword evidence="5" id="KW-0547">Nucleotide-binding</keyword>
<name>A0ABY8Q0D5_9ACTN</name>
<dbReference type="Pfam" id="PF00005">
    <property type="entry name" value="ABC_tran"/>
    <property type="match status" value="2"/>
</dbReference>
<dbReference type="InterPro" id="IPR013563">
    <property type="entry name" value="Oligopep_ABC_C"/>
</dbReference>
<dbReference type="RefSeq" id="WP_281145797.1">
    <property type="nucleotide sequence ID" value="NZ_CP123967.1"/>
</dbReference>
<accession>A0ABY8Q0D5</accession>
<evidence type="ECO:0000256" key="3">
    <source>
        <dbReference type="ARBA" id="ARBA00022448"/>
    </source>
</evidence>
<dbReference type="NCBIfam" id="NF007739">
    <property type="entry name" value="PRK10419.1"/>
    <property type="match status" value="2"/>
</dbReference>
<feature type="domain" description="ABC transporter" evidence="8">
    <location>
        <begin position="7"/>
        <end position="254"/>
    </location>
</feature>
<keyword evidence="7" id="KW-0472">Membrane</keyword>
<feature type="domain" description="ABC transporter" evidence="8">
    <location>
        <begin position="290"/>
        <end position="527"/>
    </location>
</feature>
<dbReference type="InterPro" id="IPR050388">
    <property type="entry name" value="ABC_Ni/Peptide_Import"/>
</dbReference>
<keyword evidence="6 9" id="KW-0067">ATP-binding</keyword>
<sequence>MNALIELRNLNVTFETRRRTVHAVRGIDLEIGRGEAVAVVGESGSGKSVTARTLVGLTGQRASITADEFTVLGRDARRFTERQWRSVRGRHIGLVLQDALSSLDPLRTVRREVGEVIRVHRTVPRPEVGGAVIEALDSVGFPDPERRADQFPHQLSGGLRQRALIASAVAGRPELLIADEPTTALDVTVQAQILALLRRLREEGTAILFISHDLAVVSQLADRILVMRDGAVVEQGPTADVLAYPQHEYTRQLLRAVPSAATRGQRLGLGPASPGPHPAPVAGRGGPIVLSATDVRQSFELPQGGSLAAVDGVSLVVHRGRKVGIVGESGSGKSTLARVLLGLQRPDAGTVLVNGRPWGADIADRRAVQFVSQDPLGSFDPRYNVGELISEPLRDVLDARDRATRVEEVMRSTHLDTELLTAMPRALSGGQRQRVSIARALALRPAVLVCDEPVSALDVSIQAEILDLLDELVRTTGTSLVFISHDLGVVQHLVDDVLVMSHGRIVEEGDVTTVLTEPRHPYTRELLAAVPRLSGHRSAA</sequence>
<evidence type="ECO:0000256" key="4">
    <source>
        <dbReference type="ARBA" id="ARBA00022475"/>
    </source>
</evidence>
<reference evidence="9 10" key="1">
    <citation type="journal article" date="2008" name="Int. J. Syst. Evol. Microbiol.">
        <title>Tessaracoccus flavescens sp. nov., isolated from marine sediment.</title>
        <authorList>
            <person name="Lee D.W."/>
            <person name="Lee S.D."/>
        </authorList>
    </citation>
    <scope>NUCLEOTIDE SEQUENCE [LARGE SCALE GENOMIC DNA]</scope>
    <source>
        <strain evidence="9 10">T21</strain>
    </source>
</reference>
<dbReference type="Gene3D" id="3.40.50.300">
    <property type="entry name" value="P-loop containing nucleotide triphosphate hydrolases"/>
    <property type="match status" value="2"/>
</dbReference>
<dbReference type="SMART" id="SM00382">
    <property type="entry name" value="AAA"/>
    <property type="match status" value="2"/>
</dbReference>
<dbReference type="InterPro" id="IPR003593">
    <property type="entry name" value="AAA+_ATPase"/>
</dbReference>
<dbReference type="Proteomes" id="UP001244136">
    <property type="component" value="Chromosome"/>
</dbReference>
<dbReference type="PROSITE" id="PS50893">
    <property type="entry name" value="ABC_TRANSPORTER_2"/>
    <property type="match status" value="2"/>
</dbReference>
<proteinExistence type="inferred from homology"/>
<keyword evidence="3" id="KW-0813">Transport</keyword>
<evidence type="ECO:0000256" key="6">
    <source>
        <dbReference type="ARBA" id="ARBA00022840"/>
    </source>
</evidence>
<comment type="subcellular location">
    <subcellularLocation>
        <location evidence="1">Cell membrane</location>
        <topology evidence="1">Peripheral membrane protein</topology>
    </subcellularLocation>
</comment>
<evidence type="ECO:0000313" key="10">
    <source>
        <dbReference type="Proteomes" id="UP001244136"/>
    </source>
</evidence>
<dbReference type="InterPro" id="IPR027417">
    <property type="entry name" value="P-loop_NTPase"/>
</dbReference>
<evidence type="ECO:0000256" key="2">
    <source>
        <dbReference type="ARBA" id="ARBA00005417"/>
    </source>
</evidence>
<evidence type="ECO:0000256" key="5">
    <source>
        <dbReference type="ARBA" id="ARBA00022741"/>
    </source>
</evidence>
<dbReference type="SUPFAM" id="SSF52540">
    <property type="entry name" value="P-loop containing nucleoside triphosphate hydrolases"/>
    <property type="match status" value="2"/>
</dbReference>
<dbReference type="PROSITE" id="PS00211">
    <property type="entry name" value="ABC_TRANSPORTER_1"/>
    <property type="match status" value="1"/>
</dbReference>
<dbReference type="PANTHER" id="PTHR43297:SF2">
    <property type="entry name" value="DIPEPTIDE TRANSPORT ATP-BINDING PROTEIN DPPD"/>
    <property type="match status" value="1"/>
</dbReference>
<dbReference type="InterPro" id="IPR017871">
    <property type="entry name" value="ABC_transporter-like_CS"/>
</dbReference>
<evidence type="ECO:0000259" key="8">
    <source>
        <dbReference type="PROSITE" id="PS50893"/>
    </source>
</evidence>
<evidence type="ECO:0000256" key="7">
    <source>
        <dbReference type="ARBA" id="ARBA00023136"/>
    </source>
</evidence>